<keyword evidence="1 5" id="KW-0489">Methyltransferase</keyword>
<protein>
    <submittedName>
        <fullName evidence="5">Class I SAM-dependent methyltransferase</fullName>
    </submittedName>
</protein>
<sequence length="250" mass="28516">MKENKYDDERFFAVYSRMPRSGEGLRAAGEWHELKKLLPDFAGLRVLDLGCGFGWHCVYAAERGASAVLGLDISARMLERARAHSSGWPIEYRNIALEDYEYPPEVFDVVLSSLAFHYVEDFRDLARKAARTLRPGGAFVFSVEHPVFTAYGTQNWFYDEGGARLHWPVDRYFDEGSRRAVFLGEEVIKYHKTMTTYLNGLLEAGFEIVRVVEPEPDPALLDSMPDMRGEVRRPMMLLVSARKNNPGRAV</sequence>
<reference evidence="5" key="2">
    <citation type="submission" date="2021-04" db="EMBL/GenBank/DDBJ databases">
        <authorList>
            <person name="Gilroy R."/>
        </authorList>
    </citation>
    <scope>NUCLEOTIDE SEQUENCE</scope>
    <source>
        <strain evidence="5">CHK186-16707</strain>
    </source>
</reference>
<keyword evidence="2" id="KW-0808">Transferase</keyword>
<dbReference type="GO" id="GO:0032259">
    <property type="term" value="P:methylation"/>
    <property type="evidence" value="ECO:0007669"/>
    <property type="project" value="UniProtKB-KW"/>
</dbReference>
<accession>A0A9D2HE71</accession>
<evidence type="ECO:0000313" key="6">
    <source>
        <dbReference type="Proteomes" id="UP000824225"/>
    </source>
</evidence>
<dbReference type="AlphaFoldDB" id="A0A9D2HE71"/>
<name>A0A9D2HE71_9BACT</name>
<evidence type="ECO:0000256" key="3">
    <source>
        <dbReference type="ARBA" id="ARBA00022691"/>
    </source>
</evidence>
<dbReference type="SUPFAM" id="SSF53335">
    <property type="entry name" value="S-adenosyl-L-methionine-dependent methyltransferases"/>
    <property type="match status" value="1"/>
</dbReference>
<dbReference type="GO" id="GO:0008757">
    <property type="term" value="F:S-adenosylmethionine-dependent methyltransferase activity"/>
    <property type="evidence" value="ECO:0007669"/>
    <property type="project" value="InterPro"/>
</dbReference>
<organism evidence="5 6">
    <name type="scientific">Candidatus Mailhella merdigallinarum</name>
    <dbReference type="NCBI Taxonomy" id="2838658"/>
    <lineage>
        <taxon>Bacteria</taxon>
        <taxon>Pseudomonadati</taxon>
        <taxon>Thermodesulfobacteriota</taxon>
        <taxon>Desulfovibrionia</taxon>
        <taxon>Desulfovibrionales</taxon>
        <taxon>Desulfovibrionaceae</taxon>
        <taxon>Mailhella</taxon>
    </lineage>
</organism>
<dbReference type="Gene3D" id="3.40.50.150">
    <property type="entry name" value="Vaccinia Virus protein VP39"/>
    <property type="match status" value="1"/>
</dbReference>
<dbReference type="PANTHER" id="PTHR43464">
    <property type="entry name" value="METHYLTRANSFERASE"/>
    <property type="match status" value="1"/>
</dbReference>
<dbReference type="Proteomes" id="UP000824225">
    <property type="component" value="Unassembled WGS sequence"/>
</dbReference>
<dbReference type="InterPro" id="IPR029063">
    <property type="entry name" value="SAM-dependent_MTases_sf"/>
</dbReference>
<dbReference type="Pfam" id="PF08241">
    <property type="entry name" value="Methyltransf_11"/>
    <property type="match status" value="1"/>
</dbReference>
<comment type="caution">
    <text evidence="5">The sequence shown here is derived from an EMBL/GenBank/DDBJ whole genome shotgun (WGS) entry which is preliminary data.</text>
</comment>
<feature type="domain" description="Methyltransferase type 11" evidence="4">
    <location>
        <begin position="47"/>
        <end position="141"/>
    </location>
</feature>
<reference evidence="5" key="1">
    <citation type="journal article" date="2021" name="PeerJ">
        <title>Extensive microbial diversity within the chicken gut microbiome revealed by metagenomics and culture.</title>
        <authorList>
            <person name="Gilroy R."/>
            <person name="Ravi A."/>
            <person name="Getino M."/>
            <person name="Pursley I."/>
            <person name="Horton D.L."/>
            <person name="Alikhan N.F."/>
            <person name="Baker D."/>
            <person name="Gharbi K."/>
            <person name="Hall N."/>
            <person name="Watson M."/>
            <person name="Adriaenssens E.M."/>
            <person name="Foster-Nyarko E."/>
            <person name="Jarju S."/>
            <person name="Secka A."/>
            <person name="Antonio M."/>
            <person name="Oren A."/>
            <person name="Chaudhuri R.R."/>
            <person name="La Ragione R."/>
            <person name="Hildebrand F."/>
            <person name="Pallen M.J."/>
        </authorList>
    </citation>
    <scope>NUCLEOTIDE SEQUENCE</scope>
    <source>
        <strain evidence="5">CHK186-16707</strain>
    </source>
</reference>
<evidence type="ECO:0000259" key="4">
    <source>
        <dbReference type="Pfam" id="PF08241"/>
    </source>
</evidence>
<evidence type="ECO:0000256" key="2">
    <source>
        <dbReference type="ARBA" id="ARBA00022679"/>
    </source>
</evidence>
<dbReference type="InterPro" id="IPR013216">
    <property type="entry name" value="Methyltransf_11"/>
</dbReference>
<gene>
    <name evidence="5" type="ORF">H9962_10395</name>
</gene>
<proteinExistence type="predicted"/>
<dbReference type="CDD" id="cd02440">
    <property type="entry name" value="AdoMet_MTases"/>
    <property type="match status" value="1"/>
</dbReference>
<evidence type="ECO:0000256" key="1">
    <source>
        <dbReference type="ARBA" id="ARBA00022603"/>
    </source>
</evidence>
<keyword evidence="3" id="KW-0949">S-adenosyl-L-methionine</keyword>
<dbReference type="PANTHER" id="PTHR43464:SF19">
    <property type="entry name" value="UBIQUINONE BIOSYNTHESIS O-METHYLTRANSFERASE, MITOCHONDRIAL"/>
    <property type="match status" value="1"/>
</dbReference>
<evidence type="ECO:0000313" key="5">
    <source>
        <dbReference type="EMBL" id="HJA09577.1"/>
    </source>
</evidence>
<dbReference type="EMBL" id="DXAN01000032">
    <property type="protein sequence ID" value="HJA09577.1"/>
    <property type="molecule type" value="Genomic_DNA"/>
</dbReference>